<feature type="region of interest" description="Disordered" evidence="1">
    <location>
        <begin position="273"/>
        <end position="316"/>
    </location>
</feature>
<proteinExistence type="predicted"/>
<name>A0AAN6IAG9_9EURO</name>
<feature type="signal peptide" evidence="2">
    <location>
        <begin position="1"/>
        <end position="38"/>
    </location>
</feature>
<accession>A0AAN6IAG9</accession>
<comment type="caution">
    <text evidence="3">The sequence shown here is derived from an EMBL/GenBank/DDBJ whole genome shotgun (WGS) entry which is preliminary data.</text>
</comment>
<reference evidence="3" key="1">
    <citation type="journal article" date="2022" name="bioRxiv">
        <title>Deciphering the potential niche of two novel black yeast fungi from a biological soil crust based on their genomes, phenotypes, and melanin regulation.</title>
        <authorList>
            <consortium name="DOE Joint Genome Institute"/>
            <person name="Carr E.C."/>
            <person name="Barton Q."/>
            <person name="Grambo S."/>
            <person name="Sullivan M."/>
            <person name="Renfro C.M."/>
            <person name="Kuo A."/>
            <person name="Pangilinan J."/>
            <person name="Lipzen A."/>
            <person name="Keymanesh K."/>
            <person name="Savage E."/>
            <person name="Barry K."/>
            <person name="Grigoriev I.V."/>
            <person name="Riekhof W.R."/>
            <person name="Harris S.S."/>
        </authorList>
    </citation>
    <scope>NUCLEOTIDE SEQUENCE</scope>
    <source>
        <strain evidence="3">JF 03-4F</strain>
    </source>
</reference>
<gene>
    <name evidence="3" type="ORF">EDD36DRAFT_498209</name>
</gene>
<evidence type="ECO:0000313" key="3">
    <source>
        <dbReference type="EMBL" id="KAI1610328.1"/>
    </source>
</evidence>
<organism evidence="3 4">
    <name type="scientific">Exophiala viscosa</name>
    <dbReference type="NCBI Taxonomy" id="2486360"/>
    <lineage>
        <taxon>Eukaryota</taxon>
        <taxon>Fungi</taxon>
        <taxon>Dikarya</taxon>
        <taxon>Ascomycota</taxon>
        <taxon>Pezizomycotina</taxon>
        <taxon>Eurotiomycetes</taxon>
        <taxon>Chaetothyriomycetidae</taxon>
        <taxon>Chaetothyriales</taxon>
        <taxon>Herpotrichiellaceae</taxon>
        <taxon>Exophiala</taxon>
    </lineage>
</organism>
<keyword evidence="4" id="KW-1185">Reference proteome</keyword>
<evidence type="ECO:0000313" key="4">
    <source>
        <dbReference type="Proteomes" id="UP001203852"/>
    </source>
</evidence>
<feature type="non-terminal residue" evidence="3">
    <location>
        <position position="316"/>
    </location>
</feature>
<dbReference type="EMBL" id="MU404358">
    <property type="protein sequence ID" value="KAI1610328.1"/>
    <property type="molecule type" value="Genomic_DNA"/>
</dbReference>
<sequence>MASIAVLTFIFRASQPKMYTVFVAVLCCLLAETPLALAAAGPGQPASAFGNLRALLGSAAHAEFARGTSVSTPPTTTTAQCDEYNNYLYVTPENYTFQLQCETNYDGFEITVDDPVSNLTTCIEACVTYNVGNPKQLCKGVNFNAAFGAAFGQCTLYSEVTDLSLADEDEVQDSALLVEDPSGNMYASGQVASFSGEPTQAPSIVPLPTTTASQTTSGMSTTPATTITTTVTSTTLITSCPAGMSACLSSLTTPSSTATVGPIGDGTTGITTTTVSQPPNSASTSPSPFISSLTIPTGTGLAGTTTTPPAGYNVDA</sequence>
<evidence type="ECO:0000256" key="2">
    <source>
        <dbReference type="SAM" id="SignalP"/>
    </source>
</evidence>
<dbReference type="Proteomes" id="UP001203852">
    <property type="component" value="Unassembled WGS sequence"/>
</dbReference>
<evidence type="ECO:0000256" key="1">
    <source>
        <dbReference type="SAM" id="MobiDB-lite"/>
    </source>
</evidence>
<feature type="chain" id="PRO_5043017810" description="Apple domain-containing protein" evidence="2">
    <location>
        <begin position="39"/>
        <end position="316"/>
    </location>
</feature>
<protein>
    <recommendedName>
        <fullName evidence="5">Apple domain-containing protein</fullName>
    </recommendedName>
</protein>
<dbReference type="AlphaFoldDB" id="A0AAN6IAG9"/>
<evidence type="ECO:0008006" key="5">
    <source>
        <dbReference type="Google" id="ProtNLM"/>
    </source>
</evidence>
<keyword evidence="2" id="KW-0732">Signal</keyword>